<dbReference type="STRING" id="202955.GCA_000759995_01246"/>
<organism evidence="1 2">
    <name type="scientific">Acinetobacter tjernbergiae DSM 14971 = CIP 107465</name>
    <dbReference type="NCBI Taxonomy" id="1120928"/>
    <lineage>
        <taxon>Bacteria</taxon>
        <taxon>Pseudomonadati</taxon>
        <taxon>Pseudomonadota</taxon>
        <taxon>Gammaproteobacteria</taxon>
        <taxon>Moraxellales</taxon>
        <taxon>Moraxellaceae</taxon>
        <taxon>Acinetobacter</taxon>
    </lineage>
</organism>
<evidence type="ECO:0000313" key="2">
    <source>
        <dbReference type="Proteomes" id="UP000017404"/>
    </source>
</evidence>
<protein>
    <submittedName>
        <fullName evidence="1">Uncharacterized protein</fullName>
    </submittedName>
</protein>
<sequence>MPVIVALIEFCSSDHETCVVFLNLLCLAFIDRSVGKLSVFSQDMIYLGENMAH</sequence>
<accession>V2W8X7</accession>
<comment type="caution">
    <text evidence="1">The sequence shown here is derived from an EMBL/GenBank/DDBJ whole genome shotgun (WGS) entry which is preliminary data.</text>
</comment>
<dbReference type="AlphaFoldDB" id="V2W8X7"/>
<dbReference type="Proteomes" id="UP000017404">
    <property type="component" value="Unassembled WGS sequence"/>
</dbReference>
<proteinExistence type="predicted"/>
<evidence type="ECO:0000313" key="1">
    <source>
        <dbReference type="EMBL" id="ESK56479.1"/>
    </source>
</evidence>
<dbReference type="EMBL" id="AYEV01000008">
    <property type="protein sequence ID" value="ESK56479.1"/>
    <property type="molecule type" value="Genomic_DNA"/>
</dbReference>
<keyword evidence="2" id="KW-1185">Reference proteome</keyword>
<name>V2W8X7_9GAMM</name>
<dbReference type="PATRIC" id="fig|1120928.5.peg.1064"/>
<reference evidence="1 2" key="1">
    <citation type="submission" date="2013-10" db="EMBL/GenBank/DDBJ databases">
        <title>The Genome Sequence of Acinetobacter tjernbergiae CIP107465.</title>
        <authorList>
            <consortium name="The Broad Institute Genomics Platform"/>
            <consortium name="The Broad Institute Genome Sequencing Center for Infectious Disease"/>
            <person name="Cerqueira G."/>
            <person name="Feldgarden M."/>
            <person name="Courvalin P."/>
            <person name="Grillot-Courvalin C."/>
            <person name="Clermont D."/>
            <person name="Rocha E."/>
            <person name="Yoon E.-J."/>
            <person name="Nemec A."/>
            <person name="Young S.K."/>
            <person name="Zeng Q."/>
            <person name="Gargeya S."/>
            <person name="Fitzgerald M."/>
            <person name="Abouelleil A."/>
            <person name="Alvarado L."/>
            <person name="Berlin A.M."/>
            <person name="Chapman S.B."/>
            <person name="Gainer-Dewar J."/>
            <person name="Goldberg J."/>
            <person name="Gnerre S."/>
            <person name="Griggs A."/>
            <person name="Gujja S."/>
            <person name="Hansen M."/>
            <person name="Howarth C."/>
            <person name="Imamovic A."/>
            <person name="Ireland A."/>
            <person name="Larimer J."/>
            <person name="McCowan C."/>
            <person name="Murphy C."/>
            <person name="Pearson M."/>
            <person name="Poon T.W."/>
            <person name="Priest M."/>
            <person name="Roberts A."/>
            <person name="Saif S."/>
            <person name="Shea T."/>
            <person name="Sykes S."/>
            <person name="Wortman J."/>
            <person name="Nusbaum C."/>
            <person name="Birren B."/>
        </authorList>
    </citation>
    <scope>NUCLEOTIDE SEQUENCE [LARGE SCALE GENOMIC DNA]</scope>
    <source>
        <strain evidence="1 2">CIP 107465</strain>
    </source>
</reference>
<gene>
    <name evidence="1" type="ORF">F990_01040</name>
</gene>